<evidence type="ECO:0000313" key="7">
    <source>
        <dbReference type="Proteomes" id="UP000561726"/>
    </source>
</evidence>
<dbReference type="GO" id="GO:0016747">
    <property type="term" value="F:acyltransferase activity, transferring groups other than amino-acyl groups"/>
    <property type="evidence" value="ECO:0007669"/>
    <property type="project" value="InterPro"/>
</dbReference>
<evidence type="ECO:0000313" key="4">
    <source>
        <dbReference type="EMBL" id="KGJ76466.1"/>
    </source>
</evidence>
<dbReference type="InterPro" id="IPR050832">
    <property type="entry name" value="Bact_Acetyltransf"/>
</dbReference>
<name>A0A099JDZ2_9MICO</name>
<evidence type="ECO:0000256" key="2">
    <source>
        <dbReference type="ARBA" id="ARBA00023315"/>
    </source>
</evidence>
<dbReference type="PANTHER" id="PTHR43877">
    <property type="entry name" value="AMINOALKYLPHOSPHONATE N-ACETYLTRANSFERASE-RELATED-RELATED"/>
    <property type="match status" value="1"/>
</dbReference>
<dbReference type="CDD" id="cd04301">
    <property type="entry name" value="NAT_SF"/>
    <property type="match status" value="1"/>
</dbReference>
<dbReference type="PROSITE" id="PS51186">
    <property type="entry name" value="GNAT"/>
    <property type="match status" value="1"/>
</dbReference>
<dbReference type="InterPro" id="IPR016181">
    <property type="entry name" value="Acyl_CoA_acyltransferase"/>
</dbReference>
<comment type="caution">
    <text evidence="4">The sequence shown here is derived from an EMBL/GenBank/DDBJ whole genome shotgun (WGS) entry which is preliminary data.</text>
</comment>
<dbReference type="PANTHER" id="PTHR43877:SF2">
    <property type="entry name" value="AMINOALKYLPHOSPHONATE N-ACETYLTRANSFERASE-RELATED"/>
    <property type="match status" value="1"/>
</dbReference>
<organism evidence="4 6">
    <name type="scientific">Cryobacterium roopkundense</name>
    <dbReference type="NCBI Taxonomy" id="1001240"/>
    <lineage>
        <taxon>Bacteria</taxon>
        <taxon>Bacillati</taxon>
        <taxon>Actinomycetota</taxon>
        <taxon>Actinomycetes</taxon>
        <taxon>Micrococcales</taxon>
        <taxon>Microbacteriaceae</taxon>
        <taxon>Cryobacterium</taxon>
    </lineage>
</organism>
<dbReference type="InterPro" id="IPR000182">
    <property type="entry name" value="GNAT_dom"/>
</dbReference>
<keyword evidence="1" id="KW-0808">Transferase</keyword>
<dbReference type="Pfam" id="PF00583">
    <property type="entry name" value="Acetyltransf_1"/>
    <property type="match status" value="1"/>
</dbReference>
<dbReference type="EMBL" id="JACHBQ010000001">
    <property type="protein sequence ID" value="MBB5640332.1"/>
    <property type="molecule type" value="Genomic_DNA"/>
</dbReference>
<reference evidence="4 6" key="1">
    <citation type="submission" date="2014-08" db="EMBL/GenBank/DDBJ databases">
        <authorList>
            <person name="Sisinthy S."/>
        </authorList>
    </citation>
    <scope>NUCLEOTIDE SEQUENCE [LARGE SCALE GENOMIC DNA]</scope>
    <source>
        <strain evidence="4 6">RuG17</strain>
    </source>
</reference>
<feature type="domain" description="N-acetyltransferase" evidence="3">
    <location>
        <begin position="13"/>
        <end position="162"/>
    </location>
</feature>
<dbReference type="STRING" id="1001240.GY21_09180"/>
<keyword evidence="2" id="KW-0012">Acyltransferase</keyword>
<dbReference type="AlphaFoldDB" id="A0A099JDZ2"/>
<dbReference type="EMBL" id="JPXF01000032">
    <property type="protein sequence ID" value="KGJ76466.1"/>
    <property type="molecule type" value="Genomic_DNA"/>
</dbReference>
<dbReference type="eggNOG" id="COG0456">
    <property type="taxonomic scope" value="Bacteria"/>
</dbReference>
<keyword evidence="6" id="KW-1185">Reference proteome</keyword>
<keyword evidence="5" id="KW-0689">Ribosomal protein</keyword>
<dbReference type="OrthoDB" id="3174517at2"/>
<evidence type="ECO:0000259" key="3">
    <source>
        <dbReference type="PROSITE" id="PS51186"/>
    </source>
</evidence>
<keyword evidence="5" id="KW-0687">Ribonucleoprotein</keyword>
<proteinExistence type="predicted"/>
<protein>
    <submittedName>
        <fullName evidence="5">Ribosomal protein S18 acetylase RimI-like enzyme</fullName>
    </submittedName>
</protein>
<dbReference type="Proteomes" id="UP000029864">
    <property type="component" value="Unassembled WGS sequence"/>
</dbReference>
<dbReference type="Gene3D" id="3.40.630.30">
    <property type="match status" value="1"/>
</dbReference>
<evidence type="ECO:0000256" key="1">
    <source>
        <dbReference type="ARBA" id="ARBA00022679"/>
    </source>
</evidence>
<gene>
    <name evidence="5" type="ORF">BJ997_000880</name>
    <name evidence="4" type="ORF">GY21_09180</name>
</gene>
<dbReference type="GO" id="GO:0005840">
    <property type="term" value="C:ribosome"/>
    <property type="evidence" value="ECO:0007669"/>
    <property type="project" value="UniProtKB-KW"/>
</dbReference>
<evidence type="ECO:0000313" key="6">
    <source>
        <dbReference type="Proteomes" id="UP000029864"/>
    </source>
</evidence>
<sequence>MPEFTDVSVSDPRALALLTEYFADRELSFPAAQGTYRPTFPSEEQFVPPRGVFLLLGDPADPCGCGGIRRLEHSPADSHTDPVRYEVKHLWVQPRARGRGWGRLLLVELEHRAGLFGAREAVLDTNASLEVAAGLYRSSGYEGIPAYNDNPNATNWYGKNLG</sequence>
<evidence type="ECO:0000313" key="5">
    <source>
        <dbReference type="EMBL" id="MBB5640332.1"/>
    </source>
</evidence>
<reference evidence="5 7" key="2">
    <citation type="submission" date="2020-08" db="EMBL/GenBank/DDBJ databases">
        <title>Sequencing the genomes of 1000 actinobacteria strains.</title>
        <authorList>
            <person name="Klenk H.-P."/>
        </authorList>
    </citation>
    <scope>NUCLEOTIDE SEQUENCE [LARGE SCALE GENOMIC DNA]</scope>
    <source>
        <strain evidence="5 7">DSM 21065</strain>
    </source>
</reference>
<dbReference type="Proteomes" id="UP000561726">
    <property type="component" value="Unassembled WGS sequence"/>
</dbReference>
<dbReference type="SUPFAM" id="SSF55729">
    <property type="entry name" value="Acyl-CoA N-acyltransferases (Nat)"/>
    <property type="match status" value="1"/>
</dbReference>
<accession>A0A099JDZ2</accession>
<dbReference type="RefSeq" id="WP_035836436.1">
    <property type="nucleotide sequence ID" value="NZ_JACHBQ010000001.1"/>
</dbReference>